<dbReference type="EMBL" id="CP019630">
    <property type="protein sequence ID" value="AQQ05416.1"/>
    <property type="molecule type" value="Genomic_DNA"/>
</dbReference>
<gene>
    <name evidence="3" type="ORF">B0E33_19080</name>
</gene>
<feature type="region of interest" description="Disordered" evidence="1">
    <location>
        <begin position="416"/>
        <end position="444"/>
    </location>
</feature>
<accession>A0ABM6I4S7</accession>
<feature type="domain" description="DUF4365" evidence="2">
    <location>
        <begin position="14"/>
        <end position="144"/>
    </location>
</feature>
<evidence type="ECO:0000313" key="4">
    <source>
        <dbReference type="Proteomes" id="UP000188174"/>
    </source>
</evidence>
<dbReference type="Proteomes" id="UP000188174">
    <property type="component" value="Chromosome"/>
</dbReference>
<evidence type="ECO:0000313" key="3">
    <source>
        <dbReference type="EMBL" id="AQQ05416.1"/>
    </source>
</evidence>
<dbReference type="RefSeq" id="WP_077292092.1">
    <property type="nucleotide sequence ID" value="NZ_CP019630.1"/>
</dbReference>
<name>A0ABM6I4S7_9HYPH</name>
<dbReference type="InterPro" id="IPR025375">
    <property type="entry name" value="DUF4365"/>
</dbReference>
<proteinExistence type="predicted"/>
<feature type="compositionally biased region" description="Low complexity" evidence="1">
    <location>
        <begin position="416"/>
        <end position="425"/>
    </location>
</feature>
<protein>
    <recommendedName>
        <fullName evidence="2">DUF4365 domain-containing protein</fullName>
    </recommendedName>
</protein>
<evidence type="ECO:0000259" key="2">
    <source>
        <dbReference type="Pfam" id="PF14280"/>
    </source>
</evidence>
<dbReference type="Pfam" id="PF14280">
    <property type="entry name" value="DUF4365"/>
    <property type="match status" value="1"/>
</dbReference>
<sequence>MSKRITDSQLIGEIGESAAKTRFLNIGFQFDGRSRLEAGIDGIAEVMDDGTPLAKMIAVQVKARDKAKYSNETDEGFTYLLRTEDLHYWRNSNLPVILVLYRRSDETFYWKEIPNAFSVDERKLVFDKNADLLNHQSADSLAQLTVPKAGHGYYVPPLGGGEEALVNMLPIKLPNEIFVASTPYTSKQAMAILFDGDESPRFDWAIKGRTFWSFHDPREECTAQIVDEDQVEAIETSMIAFHEDINEQNNFSFLLKQVLRHQFGRDLGWDKERKIFYFLAEVENQSRVFKYQSTVNRAEADVVNAVKDKKDEDRIAFVRHHAFSARFELMLDQWFLILSPTYHFTTNGFIPHSYPAALLAGKKRLDNNASLRGQVIMWHRFLSGSEVPKDDLFGSYHSGEKYLGFGPPPSVSLPTTVPEKAWASSKSKKGSESEDDLLEGLQLD</sequence>
<reference evidence="3 4" key="1">
    <citation type="submission" date="2017-02" db="EMBL/GenBank/DDBJ databases">
        <authorList>
            <person name="Jeong S."/>
        </authorList>
    </citation>
    <scope>NUCLEOTIDE SEQUENCE [LARGE SCALE GENOMIC DNA]</scope>
    <source>
        <strain evidence="3 4">RMAR6-6</strain>
    </source>
</reference>
<evidence type="ECO:0000256" key="1">
    <source>
        <dbReference type="SAM" id="MobiDB-lite"/>
    </source>
</evidence>
<organism evidence="3 4">
    <name type="scientific">Roseibium algicola</name>
    <dbReference type="NCBI Taxonomy" id="2857014"/>
    <lineage>
        <taxon>Bacteria</taxon>
        <taxon>Pseudomonadati</taxon>
        <taxon>Pseudomonadota</taxon>
        <taxon>Alphaproteobacteria</taxon>
        <taxon>Hyphomicrobiales</taxon>
        <taxon>Stappiaceae</taxon>
        <taxon>Roseibium</taxon>
    </lineage>
</organism>
<keyword evidence="4" id="KW-1185">Reference proteome</keyword>